<feature type="transmembrane region" description="Helical" evidence="1">
    <location>
        <begin position="45"/>
        <end position="64"/>
    </location>
</feature>
<feature type="domain" description="DUF58" evidence="2">
    <location>
        <begin position="214"/>
        <end position="384"/>
    </location>
</feature>
<dbReference type="PANTHER" id="PTHR33608:SF3">
    <property type="entry name" value="SLR2013 PROTEIN"/>
    <property type="match status" value="1"/>
</dbReference>
<organism evidence="3 4">
    <name type="scientific">Neolewinella xylanilytica</name>
    <dbReference type="NCBI Taxonomy" id="1514080"/>
    <lineage>
        <taxon>Bacteria</taxon>
        <taxon>Pseudomonadati</taxon>
        <taxon>Bacteroidota</taxon>
        <taxon>Saprospiria</taxon>
        <taxon>Saprospirales</taxon>
        <taxon>Lewinellaceae</taxon>
        <taxon>Neolewinella</taxon>
    </lineage>
</organism>
<keyword evidence="1" id="KW-0812">Transmembrane</keyword>
<proteinExistence type="predicted"/>
<dbReference type="SUPFAM" id="SSF53300">
    <property type="entry name" value="vWA-like"/>
    <property type="match status" value="1"/>
</dbReference>
<comment type="caution">
    <text evidence="3">The sequence shown here is derived from an EMBL/GenBank/DDBJ whole genome shotgun (WGS) entry which is preliminary data.</text>
</comment>
<dbReference type="InterPro" id="IPR036465">
    <property type="entry name" value="vWFA_dom_sf"/>
</dbReference>
<name>A0A2S6I960_9BACT</name>
<dbReference type="PANTHER" id="PTHR33608">
    <property type="entry name" value="BLL2464 PROTEIN"/>
    <property type="match status" value="1"/>
</dbReference>
<keyword evidence="1" id="KW-1133">Transmembrane helix</keyword>
<dbReference type="Proteomes" id="UP000237662">
    <property type="component" value="Unassembled WGS sequence"/>
</dbReference>
<reference evidence="3 4" key="1">
    <citation type="submission" date="2018-02" db="EMBL/GenBank/DDBJ databases">
        <title>Genomic Encyclopedia of Archaeal and Bacterial Type Strains, Phase II (KMG-II): from individual species to whole genera.</title>
        <authorList>
            <person name="Goeker M."/>
        </authorList>
    </citation>
    <scope>NUCLEOTIDE SEQUENCE [LARGE SCALE GENOMIC DNA]</scope>
    <source>
        <strain evidence="3 4">DSM 29526</strain>
    </source>
</reference>
<keyword evidence="4" id="KW-1185">Reference proteome</keyword>
<dbReference type="EMBL" id="PTJC01000005">
    <property type="protein sequence ID" value="PPK88012.1"/>
    <property type="molecule type" value="Genomic_DNA"/>
</dbReference>
<evidence type="ECO:0000313" key="3">
    <source>
        <dbReference type="EMBL" id="PPK88012.1"/>
    </source>
</evidence>
<dbReference type="Pfam" id="PF01882">
    <property type="entry name" value="DUF58"/>
    <property type="match status" value="1"/>
</dbReference>
<evidence type="ECO:0000259" key="2">
    <source>
        <dbReference type="Pfam" id="PF01882"/>
    </source>
</evidence>
<dbReference type="AlphaFoldDB" id="A0A2S6I960"/>
<evidence type="ECO:0000256" key="1">
    <source>
        <dbReference type="SAM" id="Phobius"/>
    </source>
</evidence>
<evidence type="ECO:0000313" key="4">
    <source>
        <dbReference type="Proteomes" id="UP000237662"/>
    </source>
</evidence>
<accession>A0A2S6I960</accession>
<protein>
    <submittedName>
        <fullName evidence="3">Uncharacterized protein (DUF58 family)</fullName>
    </submittedName>
</protein>
<feature type="transmembrane region" description="Helical" evidence="1">
    <location>
        <begin position="20"/>
        <end position="39"/>
    </location>
</feature>
<sequence>MAVVTTGINPILTHLSNVYLGNRFFYALGGVVLLSALGFRYAALFFMAVIGAALLLLGTIYDLYRLYRSASRISADRTPPSVLSLGDELPVTITLGNASTTDLRAVVTDELPEQLQVRDQRISVLLPAATRQTVSYPVRPATRGVYRFGDLNVFLQTAWRLAERRLVAPQVREIAVYPSIVGMQHFRLEARANVPHGGKSQPRPVTRSYEFDQIKTYVRGDDLRNVNWKATGRRGQVMVNQYETERAQRIYSIIDKGRTMLMPFAGLSLLDHAINASLALSRVILDGQDRAGLLTFSDKLGDVIPADNKPDQLARILQLLYRQREREGESDYDLLYYATRRVLPGRSLLLLFTNFESNYALDRVLPTLKRIAKNHSLVVILFENTEVAALLQEKTVDIGSVYLKSTARRYVQERQLMALRLRRNGIRVVLTPPEGLSGAAIQEYLRIKRKGF</sequence>
<keyword evidence="1" id="KW-0472">Membrane</keyword>
<dbReference type="InterPro" id="IPR002881">
    <property type="entry name" value="DUF58"/>
</dbReference>
<gene>
    <name evidence="3" type="ORF">CLV84_0975</name>
</gene>